<feature type="transmembrane region" description="Helical" evidence="5">
    <location>
        <begin position="113"/>
        <end position="133"/>
    </location>
</feature>
<keyword evidence="7" id="KW-1185">Reference proteome</keyword>
<dbReference type="PANTHER" id="PTHR10989:SF16">
    <property type="entry name" value="AT02829P-RELATED"/>
    <property type="match status" value="1"/>
</dbReference>
<evidence type="ECO:0008006" key="8">
    <source>
        <dbReference type="Google" id="ProtNLM"/>
    </source>
</evidence>
<feature type="transmembrane region" description="Helical" evidence="5">
    <location>
        <begin position="20"/>
        <end position="41"/>
    </location>
</feature>
<feature type="non-terminal residue" evidence="6">
    <location>
        <position position="1"/>
    </location>
</feature>
<accession>A0A1E4SB37</accession>
<dbReference type="EMBL" id="KV453917">
    <property type="protein sequence ID" value="ODV76737.1"/>
    <property type="molecule type" value="Genomic_DNA"/>
</dbReference>
<sequence length="169" mass="19242">GWWQTMTLELPPHLAKAGNFQFLTNASLTVATLYLIVNLASPNARVLTPWHHLVSNLEFVVTTAYWTMILCFPHHLNTDSFEFDLALDLKIHLLPYVYLLLDRKPMVSFVRSAAQSVAFIGVYWAAIELHVYLNQDGITLYPYPLLNGIGVWGRLKWMGVFMGLSVANY</sequence>
<dbReference type="InterPro" id="IPR006838">
    <property type="entry name" value="ADTRP_AIG1"/>
</dbReference>
<dbReference type="Proteomes" id="UP000094285">
    <property type="component" value="Unassembled WGS sequence"/>
</dbReference>
<proteinExistence type="predicted"/>
<name>A0A1E4SB37_9ASCO</name>
<evidence type="ECO:0000256" key="3">
    <source>
        <dbReference type="ARBA" id="ARBA00022989"/>
    </source>
</evidence>
<comment type="subcellular location">
    <subcellularLocation>
        <location evidence="1">Endomembrane system</location>
        <topology evidence="1">Multi-pass membrane protein</topology>
    </subcellularLocation>
</comment>
<dbReference type="GeneID" id="30982639"/>
<keyword evidence="2 5" id="KW-0812">Transmembrane</keyword>
<feature type="non-terminal residue" evidence="6">
    <location>
        <position position="169"/>
    </location>
</feature>
<keyword evidence="4 5" id="KW-0472">Membrane</keyword>
<dbReference type="Pfam" id="PF04750">
    <property type="entry name" value="Far-17a_AIG1"/>
    <property type="match status" value="1"/>
</dbReference>
<dbReference type="GO" id="GO:0016020">
    <property type="term" value="C:membrane"/>
    <property type="evidence" value="ECO:0007669"/>
    <property type="project" value="InterPro"/>
</dbReference>
<dbReference type="PANTHER" id="PTHR10989">
    <property type="entry name" value="ANDROGEN-INDUCED PROTEIN 1-RELATED"/>
    <property type="match status" value="1"/>
</dbReference>
<dbReference type="GO" id="GO:0012505">
    <property type="term" value="C:endomembrane system"/>
    <property type="evidence" value="ECO:0007669"/>
    <property type="project" value="UniProtKB-SubCell"/>
</dbReference>
<protein>
    <recommendedName>
        <fullName evidence="8">FAR-17a/AIG1-like protein</fullName>
    </recommendedName>
</protein>
<dbReference type="RefSeq" id="XP_020061859.1">
    <property type="nucleotide sequence ID" value="XM_020208502.1"/>
</dbReference>
<dbReference type="OrthoDB" id="1898221at2759"/>
<reference evidence="7" key="1">
    <citation type="submission" date="2016-05" db="EMBL/GenBank/DDBJ databases">
        <title>Comparative genomics of biotechnologically important yeasts.</title>
        <authorList>
            <consortium name="DOE Joint Genome Institute"/>
            <person name="Riley R."/>
            <person name="Haridas S."/>
            <person name="Wolfe K.H."/>
            <person name="Lopes M.R."/>
            <person name="Hittinger C.T."/>
            <person name="Goker M."/>
            <person name="Salamov A."/>
            <person name="Wisecaver J."/>
            <person name="Long T.M."/>
            <person name="Aerts A.L."/>
            <person name="Barry K."/>
            <person name="Choi C."/>
            <person name="Clum A."/>
            <person name="Coughlan A.Y."/>
            <person name="Deshpande S."/>
            <person name="Douglass A.P."/>
            <person name="Hanson S.J."/>
            <person name="Klenk H.-P."/>
            <person name="Labutti K."/>
            <person name="Lapidus A."/>
            <person name="Lindquist E."/>
            <person name="Lipzen A."/>
            <person name="Meier-Kolthoff J.P."/>
            <person name="Ohm R.A."/>
            <person name="Otillar R.P."/>
            <person name="Pangilinan J."/>
            <person name="Peng Y."/>
            <person name="Rokas A."/>
            <person name="Rosa C.A."/>
            <person name="Scheuner C."/>
            <person name="Sibirny A.A."/>
            <person name="Slot J.C."/>
            <person name="Stielow J.B."/>
            <person name="Sun H."/>
            <person name="Kurtzman C.P."/>
            <person name="Blackwell M."/>
            <person name="Grigoriev I.V."/>
            <person name="Jeffries T.W."/>
        </authorList>
    </citation>
    <scope>NUCLEOTIDE SEQUENCE [LARGE SCALE GENOMIC DNA]</scope>
    <source>
        <strain evidence="7">NRRL Y-17324</strain>
    </source>
</reference>
<feature type="transmembrane region" description="Helical" evidence="5">
    <location>
        <begin position="53"/>
        <end position="75"/>
    </location>
</feature>
<organism evidence="6 7">
    <name type="scientific">Suhomyces tanzawaensis NRRL Y-17324</name>
    <dbReference type="NCBI Taxonomy" id="984487"/>
    <lineage>
        <taxon>Eukaryota</taxon>
        <taxon>Fungi</taxon>
        <taxon>Dikarya</taxon>
        <taxon>Ascomycota</taxon>
        <taxon>Saccharomycotina</taxon>
        <taxon>Pichiomycetes</taxon>
        <taxon>Debaryomycetaceae</taxon>
        <taxon>Suhomyces</taxon>
    </lineage>
</organism>
<evidence type="ECO:0000256" key="2">
    <source>
        <dbReference type="ARBA" id="ARBA00022692"/>
    </source>
</evidence>
<evidence type="ECO:0000256" key="5">
    <source>
        <dbReference type="SAM" id="Phobius"/>
    </source>
</evidence>
<evidence type="ECO:0000313" key="7">
    <source>
        <dbReference type="Proteomes" id="UP000094285"/>
    </source>
</evidence>
<evidence type="ECO:0000256" key="1">
    <source>
        <dbReference type="ARBA" id="ARBA00004127"/>
    </source>
</evidence>
<dbReference type="AlphaFoldDB" id="A0A1E4SB37"/>
<evidence type="ECO:0000256" key="4">
    <source>
        <dbReference type="ARBA" id="ARBA00023136"/>
    </source>
</evidence>
<gene>
    <name evidence="6" type="ORF">CANTADRAFT_33238</name>
</gene>
<keyword evidence="3 5" id="KW-1133">Transmembrane helix</keyword>
<evidence type="ECO:0000313" key="6">
    <source>
        <dbReference type="EMBL" id="ODV76737.1"/>
    </source>
</evidence>